<keyword evidence="1" id="KW-0472">Membrane</keyword>
<feature type="transmembrane region" description="Helical" evidence="1">
    <location>
        <begin position="366"/>
        <end position="389"/>
    </location>
</feature>
<dbReference type="InterPro" id="IPR050545">
    <property type="entry name" value="Mycobact_MmpL"/>
</dbReference>
<accession>A0A3B1A4G7</accession>
<dbReference type="EMBL" id="UOFR01000078">
    <property type="protein sequence ID" value="VAX00629.1"/>
    <property type="molecule type" value="Genomic_DNA"/>
</dbReference>
<dbReference type="PANTHER" id="PTHR33406:SF13">
    <property type="entry name" value="MEMBRANE PROTEIN YDFJ"/>
    <property type="match status" value="1"/>
</dbReference>
<feature type="transmembrane region" description="Helical" evidence="1">
    <location>
        <begin position="340"/>
        <end position="360"/>
    </location>
</feature>
<feature type="transmembrane region" description="Helical" evidence="1">
    <location>
        <begin position="416"/>
        <end position="435"/>
    </location>
</feature>
<feature type="transmembrane region" description="Helical" evidence="1">
    <location>
        <begin position="635"/>
        <end position="652"/>
    </location>
</feature>
<feature type="transmembrane region" description="Helical" evidence="1">
    <location>
        <begin position="659"/>
        <end position="678"/>
    </location>
</feature>
<keyword evidence="1" id="KW-0812">Transmembrane</keyword>
<dbReference type="AlphaFoldDB" id="A0A3B1A4G7"/>
<sequence length="766" mass="85446">MRQYFWAFIVLLFGALLYLSLDSSSIKTNLFALLPDDDTSDVPRQAVGAYSEKLSRKVIFLFSAKNNDEAIELAELNIPKIEKSHLFSEIKAKLSDQDLSAFYESFKPYQFSLLSDRDLAGLKKTSSHWLTRKLTNLLVSPVSGLDSNSLTNDPFLLYRDYLTGLPSGNPKAQLVNGYTLFHENNRSYVFVHAELSKGAFIQSVQDGFAQLTRSLLENKQIEHGITIFGVVRFALENRVLAENEMSTIGIGSLIGIIVIFFLVFRRLLLLPTIILPIAVGGLSAFSISLLIFGELHLISLVFGASLIGVSIDYALHYCCSHSNLSNSNDNFRALAEVRSALSLGLITSTLGYLTLSIADFPALRQMASIAISGLAGAYFTVIFWLPALIKKPLHVQPVIASLVSVWTSWLKETKPVSIWLVIVMVAALYGINYYIKNSQDNVKVLRAHLPELERIDKHVKTVLGEFPNNQFFIVSGISKIKVIENERKLILRLKQSITDTGRVFSLSEWFPAREQQEINYNLIKENIIDNEVLNKDLLNAGIAEEFLTTYRNKLENSKFNPIGLDDFIQSPLGKLYDHLWLGEINGQYYSVVTLYGFQDLDSLQNIAIEQGVILIDRSTSISNLLAKYRVIIEEMFPLILLSIFVLLSFRFGARDAFRVVSAPSLAAMLSFFCINIFVGSYNLFSIFGLIITIAISIDYAIFIRESKGYSKGTYLAISLASLTTMLALGLLSLSNTPALSAFGLSLLLGVLFSLMLTPLIVRPNVQ</sequence>
<evidence type="ECO:0000313" key="2">
    <source>
        <dbReference type="EMBL" id="VAX00629.1"/>
    </source>
</evidence>
<proteinExistence type="predicted"/>
<reference evidence="2" key="1">
    <citation type="submission" date="2018-06" db="EMBL/GenBank/DDBJ databases">
        <authorList>
            <person name="Zhirakovskaya E."/>
        </authorList>
    </citation>
    <scope>NUCLEOTIDE SEQUENCE</scope>
</reference>
<feature type="transmembrane region" description="Helical" evidence="1">
    <location>
        <begin position="714"/>
        <end position="733"/>
    </location>
</feature>
<feature type="transmembrane region" description="Helical" evidence="1">
    <location>
        <begin position="273"/>
        <end position="292"/>
    </location>
</feature>
<feature type="transmembrane region" description="Helical" evidence="1">
    <location>
        <begin position="684"/>
        <end position="702"/>
    </location>
</feature>
<organism evidence="2">
    <name type="scientific">hydrothermal vent metagenome</name>
    <dbReference type="NCBI Taxonomy" id="652676"/>
    <lineage>
        <taxon>unclassified sequences</taxon>
        <taxon>metagenomes</taxon>
        <taxon>ecological metagenomes</taxon>
    </lineage>
</organism>
<feature type="transmembrane region" description="Helical" evidence="1">
    <location>
        <begin position="739"/>
        <end position="761"/>
    </location>
</feature>
<protein>
    <submittedName>
        <fullName evidence="2">FIG021862: membrane protein, exporter</fullName>
    </submittedName>
</protein>
<dbReference type="PANTHER" id="PTHR33406">
    <property type="entry name" value="MEMBRANE PROTEIN MJ1562-RELATED"/>
    <property type="match status" value="1"/>
</dbReference>
<name>A0A3B1A4G7_9ZZZZ</name>
<dbReference type="SUPFAM" id="SSF82866">
    <property type="entry name" value="Multidrug efflux transporter AcrB transmembrane domain"/>
    <property type="match status" value="2"/>
</dbReference>
<feature type="transmembrane region" description="Helical" evidence="1">
    <location>
        <begin position="245"/>
        <end position="264"/>
    </location>
</feature>
<feature type="transmembrane region" description="Helical" evidence="1">
    <location>
        <begin position="298"/>
        <end position="319"/>
    </location>
</feature>
<gene>
    <name evidence="2" type="ORF">MNBD_GAMMA21-215</name>
</gene>
<dbReference type="Gene3D" id="1.20.1640.10">
    <property type="entry name" value="Multidrug efflux transporter AcrB transmembrane domain"/>
    <property type="match status" value="2"/>
</dbReference>
<dbReference type="GO" id="GO:0005886">
    <property type="term" value="C:plasma membrane"/>
    <property type="evidence" value="ECO:0007669"/>
    <property type="project" value="TreeGrafter"/>
</dbReference>
<keyword evidence="1" id="KW-1133">Transmembrane helix</keyword>
<evidence type="ECO:0000256" key="1">
    <source>
        <dbReference type="SAM" id="Phobius"/>
    </source>
</evidence>